<organism evidence="1 2">
    <name type="scientific">Thalassobaculum fulvum</name>
    <dbReference type="NCBI Taxonomy" id="1633335"/>
    <lineage>
        <taxon>Bacteria</taxon>
        <taxon>Pseudomonadati</taxon>
        <taxon>Pseudomonadota</taxon>
        <taxon>Alphaproteobacteria</taxon>
        <taxon>Rhodospirillales</taxon>
        <taxon>Thalassobaculaceae</taxon>
        <taxon>Thalassobaculum</taxon>
    </lineage>
</organism>
<comment type="caution">
    <text evidence="1">The sequence shown here is derived from an EMBL/GenBank/DDBJ whole genome shotgun (WGS) entry which is preliminary data.</text>
</comment>
<dbReference type="EMBL" id="BMZS01000008">
    <property type="protein sequence ID" value="GHD56017.1"/>
    <property type="molecule type" value="Genomic_DNA"/>
</dbReference>
<accession>A0A919CR50</accession>
<evidence type="ECO:0000313" key="1">
    <source>
        <dbReference type="EMBL" id="GHD56017.1"/>
    </source>
</evidence>
<proteinExistence type="predicted"/>
<reference evidence="1" key="2">
    <citation type="submission" date="2020-09" db="EMBL/GenBank/DDBJ databases">
        <authorList>
            <person name="Sun Q."/>
            <person name="Kim S."/>
        </authorList>
    </citation>
    <scope>NUCLEOTIDE SEQUENCE</scope>
    <source>
        <strain evidence="1">KCTC 42651</strain>
    </source>
</reference>
<dbReference type="AlphaFoldDB" id="A0A919CR50"/>
<keyword evidence="2" id="KW-1185">Reference proteome</keyword>
<dbReference type="Proteomes" id="UP000630353">
    <property type="component" value="Unassembled WGS sequence"/>
</dbReference>
<name>A0A919CR50_9PROT</name>
<reference evidence="1" key="1">
    <citation type="journal article" date="2014" name="Int. J. Syst. Evol. Microbiol.">
        <title>Complete genome sequence of Corynebacterium casei LMG S-19264T (=DSM 44701T), isolated from a smear-ripened cheese.</title>
        <authorList>
            <consortium name="US DOE Joint Genome Institute (JGI-PGF)"/>
            <person name="Walter F."/>
            <person name="Albersmeier A."/>
            <person name="Kalinowski J."/>
            <person name="Ruckert C."/>
        </authorList>
    </citation>
    <scope>NUCLEOTIDE SEQUENCE</scope>
    <source>
        <strain evidence="1">KCTC 42651</strain>
    </source>
</reference>
<evidence type="ECO:0000313" key="2">
    <source>
        <dbReference type="Proteomes" id="UP000630353"/>
    </source>
</evidence>
<protein>
    <submittedName>
        <fullName evidence="1">Uncharacterized protein</fullName>
    </submittedName>
</protein>
<dbReference type="RefSeq" id="WP_189992086.1">
    <property type="nucleotide sequence ID" value="NZ_BMZS01000008.1"/>
</dbReference>
<gene>
    <name evidence="1" type="ORF">GCM10017083_35600</name>
</gene>
<sequence length="107" mass="11968">MDPERLLKRLSAAGTDADYELDLRGLDRAHAEESVRRMLERNRFTEPRSIRVRLQAPPSGGGETLFQPIGRLLLEARRHGLLSRLSPLPPETGVGYRIETVGKAGHD</sequence>